<protein>
    <recommendedName>
        <fullName evidence="2">Cell division protein FtsL</fullName>
    </recommendedName>
</protein>
<sequence>VTWRQSRALETLAELDQLHSQVSVARAQVIELDREIQVLTSRAHIVPRARAALEMHTPDGSEQVILGMEQPS</sequence>
<evidence type="ECO:0000313" key="1">
    <source>
        <dbReference type="EMBL" id="SVC01358.1"/>
    </source>
</evidence>
<reference evidence="1" key="1">
    <citation type="submission" date="2018-05" db="EMBL/GenBank/DDBJ databases">
        <authorList>
            <person name="Lanie J.A."/>
            <person name="Ng W.-L."/>
            <person name="Kazmierczak K.M."/>
            <person name="Andrzejewski T.M."/>
            <person name="Davidsen T.M."/>
            <person name="Wayne K.J."/>
            <person name="Tettelin H."/>
            <person name="Glass J.I."/>
            <person name="Rusch D."/>
            <person name="Podicherti R."/>
            <person name="Tsui H.-C.T."/>
            <person name="Winkler M.E."/>
        </authorList>
    </citation>
    <scope>NUCLEOTIDE SEQUENCE</scope>
</reference>
<accession>A0A382IP86</accession>
<gene>
    <name evidence="1" type="ORF">METZ01_LOCUS254212</name>
</gene>
<evidence type="ECO:0008006" key="2">
    <source>
        <dbReference type="Google" id="ProtNLM"/>
    </source>
</evidence>
<feature type="non-terminal residue" evidence="1">
    <location>
        <position position="1"/>
    </location>
</feature>
<dbReference type="AlphaFoldDB" id="A0A382IP86"/>
<proteinExistence type="predicted"/>
<organism evidence="1">
    <name type="scientific">marine metagenome</name>
    <dbReference type="NCBI Taxonomy" id="408172"/>
    <lineage>
        <taxon>unclassified sequences</taxon>
        <taxon>metagenomes</taxon>
        <taxon>ecological metagenomes</taxon>
    </lineage>
</organism>
<dbReference type="EMBL" id="UINC01068607">
    <property type="protein sequence ID" value="SVC01358.1"/>
    <property type="molecule type" value="Genomic_DNA"/>
</dbReference>
<name>A0A382IP86_9ZZZZ</name>